<dbReference type="Gene3D" id="3.30.40.10">
    <property type="entry name" value="Zinc/RING finger domain, C3HC4 (zinc finger)"/>
    <property type="match status" value="2"/>
</dbReference>
<feature type="domain" description="PA14" evidence="9">
    <location>
        <begin position="200"/>
        <end position="363"/>
    </location>
</feature>
<evidence type="ECO:0000259" key="9">
    <source>
        <dbReference type="PROSITE" id="PS51820"/>
    </source>
</evidence>
<dbReference type="InterPro" id="IPR013083">
    <property type="entry name" value="Znf_RING/FYVE/PHD"/>
</dbReference>
<feature type="coiled-coil region" evidence="5">
    <location>
        <begin position="399"/>
        <end position="451"/>
    </location>
</feature>
<dbReference type="SUPFAM" id="SSF49599">
    <property type="entry name" value="TRAF domain-like"/>
    <property type="match status" value="1"/>
</dbReference>
<dbReference type="PROSITE" id="PS50145">
    <property type="entry name" value="ZF_TRAF"/>
    <property type="match status" value="1"/>
</dbReference>
<evidence type="ECO:0000256" key="1">
    <source>
        <dbReference type="ARBA" id="ARBA00022723"/>
    </source>
</evidence>
<dbReference type="InterPro" id="IPR001293">
    <property type="entry name" value="Znf_TRAF"/>
</dbReference>
<proteinExistence type="predicted"/>
<dbReference type="InterPro" id="IPR027370">
    <property type="entry name" value="Znf-RING_euk"/>
</dbReference>
<dbReference type="PANTHER" id="PTHR10131:SF94">
    <property type="entry name" value="TNF RECEPTOR-ASSOCIATED FACTOR 4"/>
    <property type="match status" value="1"/>
</dbReference>
<protein>
    <submittedName>
        <fullName evidence="10">Uncharacterized protein</fullName>
    </submittedName>
</protein>
<evidence type="ECO:0000256" key="6">
    <source>
        <dbReference type="SAM" id="MobiDB-lite"/>
    </source>
</evidence>
<reference evidence="10 11" key="1">
    <citation type="submission" date="2023-04" db="EMBL/GenBank/DDBJ databases">
        <title>Genome of Basidiobolus ranarum AG-B5.</title>
        <authorList>
            <person name="Stajich J.E."/>
            <person name="Carter-House D."/>
            <person name="Gryganskyi A."/>
        </authorList>
    </citation>
    <scope>NUCLEOTIDE SEQUENCE [LARGE SCALE GENOMIC DNA]</scope>
    <source>
        <strain evidence="10 11">AG-B5</strain>
    </source>
</reference>
<organism evidence="10 11">
    <name type="scientific">Basidiobolus ranarum</name>
    <dbReference type="NCBI Taxonomy" id="34480"/>
    <lineage>
        <taxon>Eukaryota</taxon>
        <taxon>Fungi</taxon>
        <taxon>Fungi incertae sedis</taxon>
        <taxon>Zoopagomycota</taxon>
        <taxon>Entomophthoromycotina</taxon>
        <taxon>Basidiobolomycetes</taxon>
        <taxon>Basidiobolales</taxon>
        <taxon>Basidiobolaceae</taxon>
        <taxon>Basidiobolus</taxon>
    </lineage>
</organism>
<dbReference type="PROSITE" id="PS51820">
    <property type="entry name" value="PA14"/>
    <property type="match status" value="1"/>
</dbReference>
<dbReference type="SMART" id="SM00758">
    <property type="entry name" value="PA14"/>
    <property type="match status" value="1"/>
</dbReference>
<evidence type="ECO:0000259" key="8">
    <source>
        <dbReference type="PROSITE" id="PS50145"/>
    </source>
</evidence>
<evidence type="ECO:0000259" key="7">
    <source>
        <dbReference type="PROSITE" id="PS50089"/>
    </source>
</evidence>
<feature type="zinc finger region" description="TRAF-type" evidence="4">
    <location>
        <begin position="100"/>
        <end position="147"/>
    </location>
</feature>
<feature type="compositionally biased region" description="Polar residues" evidence="6">
    <location>
        <begin position="563"/>
        <end position="576"/>
    </location>
</feature>
<dbReference type="InterPro" id="IPR001841">
    <property type="entry name" value="Znf_RING"/>
</dbReference>
<dbReference type="Pfam" id="PF02176">
    <property type="entry name" value="zf-TRAF"/>
    <property type="match status" value="1"/>
</dbReference>
<name>A0ABR2X3H3_9FUNG</name>
<evidence type="ECO:0000256" key="3">
    <source>
        <dbReference type="ARBA" id="ARBA00022833"/>
    </source>
</evidence>
<feature type="region of interest" description="Disordered" evidence="6">
    <location>
        <begin position="557"/>
        <end position="576"/>
    </location>
</feature>
<dbReference type="SMART" id="SM00184">
    <property type="entry name" value="RING"/>
    <property type="match status" value="1"/>
</dbReference>
<feature type="domain" description="TRAF-type" evidence="8">
    <location>
        <begin position="100"/>
        <end position="147"/>
    </location>
</feature>
<keyword evidence="3 4" id="KW-0862">Zinc</keyword>
<evidence type="ECO:0000256" key="4">
    <source>
        <dbReference type="PROSITE-ProRule" id="PRU00207"/>
    </source>
</evidence>
<keyword evidence="5" id="KW-0175">Coiled coil</keyword>
<dbReference type="EMBL" id="JASJQH010000022">
    <property type="protein sequence ID" value="KAK9768340.1"/>
    <property type="molecule type" value="Genomic_DNA"/>
</dbReference>
<keyword evidence="11" id="KW-1185">Reference proteome</keyword>
<dbReference type="InterPro" id="IPR011658">
    <property type="entry name" value="PA14_dom"/>
</dbReference>
<dbReference type="Pfam" id="PF07691">
    <property type="entry name" value="PA14"/>
    <property type="match status" value="1"/>
</dbReference>
<dbReference type="SUPFAM" id="SSF57850">
    <property type="entry name" value="RING/U-box"/>
    <property type="match status" value="1"/>
</dbReference>
<comment type="caution">
    <text evidence="10">The sequence shown here is derived from an EMBL/GenBank/DDBJ whole genome shotgun (WGS) entry which is preliminary data.</text>
</comment>
<keyword evidence="2 4" id="KW-0863">Zinc-finger</keyword>
<dbReference type="Proteomes" id="UP001479436">
    <property type="component" value="Unassembled WGS sequence"/>
</dbReference>
<gene>
    <name evidence="10" type="ORF">K7432_001074</name>
</gene>
<dbReference type="PANTHER" id="PTHR10131">
    <property type="entry name" value="TNF RECEPTOR ASSOCIATED FACTOR"/>
    <property type="match status" value="1"/>
</dbReference>
<accession>A0ABR2X3H3</accession>
<evidence type="ECO:0000256" key="5">
    <source>
        <dbReference type="SAM" id="Coils"/>
    </source>
</evidence>
<sequence>MTNPPLDTLYCYCSIIDSSLLCPICSDPFLDPVQTSCKHTFCRECITQWLFSTKTYEEENSYLYNGDRPNSPQAFKCPVCKDYSESLVLPEQDLIEDVDKLPVKCLACQITMERKHFERHYDVECQYRVLKCPYTGCSERAVRKELERHKKSCPAAKNGHGSTNENPSGTASFLRRIKFEHDPAKRASEVPSVTDSDFHEFKSGIFFEYYQGEFDQLPDFDSIVASNVGIVGNMMINESSEMNIFDKYGAERNIIDTGNFAVRFSCYVTVPHDGLYKFYTESNDGSALYIGGTKVVDHDGIHYSKEMEGKITLGAGRYQMTVTYFHKNGKIMEGFRTGPYLSVSFSYSGPYWPFAIGSIPKQVLTDNLFQYDFKDTRIRKLIKENVGGRTDKSESSLSIRQLQLQLDVANATIQSLEQVIHEMTIASDTKLQAMRRSLEEQENRTKKLVDAISSVNLYRSHGNEDVDYRESVSSLYWEYDQDQHVMEKHLADISRMKQQYFFTLALSIKMNYQLFGNNVSEEFNIQEMYEDCVLNIQAPTEDWIGYISNRISKTAQAPIESGRASTSQTINSTPED</sequence>
<dbReference type="Pfam" id="PF13445">
    <property type="entry name" value="zf-RING_UBOX"/>
    <property type="match status" value="1"/>
</dbReference>
<evidence type="ECO:0000313" key="11">
    <source>
        <dbReference type="Proteomes" id="UP001479436"/>
    </source>
</evidence>
<feature type="domain" description="RING-type" evidence="7">
    <location>
        <begin position="22"/>
        <end position="81"/>
    </location>
</feature>
<dbReference type="Gene3D" id="3.90.182.10">
    <property type="entry name" value="Toxin - Anthrax Protective Antigen,domain 1"/>
    <property type="match status" value="1"/>
</dbReference>
<dbReference type="PROSITE" id="PS50089">
    <property type="entry name" value="ZF_RING_2"/>
    <property type="match status" value="1"/>
</dbReference>
<keyword evidence="1 4" id="KW-0479">Metal-binding</keyword>
<dbReference type="PROSITE" id="PS00518">
    <property type="entry name" value="ZF_RING_1"/>
    <property type="match status" value="1"/>
</dbReference>
<dbReference type="InterPro" id="IPR017907">
    <property type="entry name" value="Znf_RING_CS"/>
</dbReference>
<dbReference type="SUPFAM" id="SSF56988">
    <property type="entry name" value="Anthrax protective antigen"/>
    <property type="match status" value="1"/>
</dbReference>
<evidence type="ECO:0000256" key="2">
    <source>
        <dbReference type="ARBA" id="ARBA00022771"/>
    </source>
</evidence>
<dbReference type="InterPro" id="IPR037524">
    <property type="entry name" value="PA14/GLEYA"/>
</dbReference>
<evidence type="ECO:0000313" key="10">
    <source>
        <dbReference type="EMBL" id="KAK9768340.1"/>
    </source>
</evidence>